<keyword evidence="11 13" id="KW-0009">Actin-binding</keyword>
<keyword evidence="4 13" id="KW-0963">Cytoplasm</keyword>
<dbReference type="PROSITE" id="PS01357">
    <property type="entry name" value="ZF_ZZ_1"/>
    <property type="match status" value="1"/>
</dbReference>
<reference evidence="20" key="3">
    <citation type="submission" date="2025-09" db="UniProtKB">
        <authorList>
            <consortium name="Ensembl"/>
        </authorList>
    </citation>
    <scope>IDENTIFICATION</scope>
</reference>
<dbReference type="Pfam" id="PF09068">
    <property type="entry name" value="EF-hand_2"/>
    <property type="match status" value="1"/>
</dbReference>
<evidence type="ECO:0000256" key="1">
    <source>
        <dbReference type="ARBA" id="ARBA00004245"/>
    </source>
</evidence>
<evidence type="ECO:0000256" key="7">
    <source>
        <dbReference type="ARBA" id="ARBA00022771"/>
    </source>
</evidence>
<evidence type="ECO:0000256" key="8">
    <source>
        <dbReference type="ARBA" id="ARBA00022833"/>
    </source>
</evidence>
<evidence type="ECO:0000259" key="18">
    <source>
        <dbReference type="PROSITE" id="PS50021"/>
    </source>
</evidence>
<dbReference type="PROSITE" id="PS50021">
    <property type="entry name" value="CH"/>
    <property type="match status" value="1"/>
</dbReference>
<evidence type="ECO:0000259" key="19">
    <source>
        <dbReference type="PROSITE" id="PS50135"/>
    </source>
</evidence>
<dbReference type="Gene3D" id="1.10.418.10">
    <property type="entry name" value="Calponin-like domain"/>
    <property type="match status" value="2"/>
</dbReference>
<evidence type="ECO:0000313" key="20">
    <source>
        <dbReference type="Ensembl" id="ENSENLP00000003474.1"/>
    </source>
</evidence>
<comment type="function">
    <text evidence="13">May play a role in anchoring the cytoskeleton to the plasma membrane.</text>
</comment>
<dbReference type="CDD" id="cd02334">
    <property type="entry name" value="ZZ_dystrophin"/>
    <property type="match status" value="1"/>
</dbReference>
<dbReference type="InterPro" id="IPR050774">
    <property type="entry name" value="KCMF1/Dystrophin"/>
</dbReference>
<keyword evidence="13" id="KW-0770">Synapse</keyword>
<feature type="coiled-coil region" evidence="15">
    <location>
        <begin position="795"/>
        <end position="822"/>
    </location>
</feature>
<dbReference type="PANTHER" id="PTHR12268">
    <property type="entry name" value="E3 UBIQUITIN-PROTEIN LIGASE KCMF1"/>
    <property type="match status" value="1"/>
</dbReference>
<dbReference type="GO" id="GO:0003779">
    <property type="term" value="F:actin binding"/>
    <property type="evidence" value="ECO:0007669"/>
    <property type="project" value="UniProtKB-KW"/>
</dbReference>
<evidence type="ECO:0000256" key="17">
    <source>
        <dbReference type="SAM" id="SignalP"/>
    </source>
</evidence>
<dbReference type="GO" id="GO:0099536">
    <property type="term" value="P:synaptic signaling"/>
    <property type="evidence" value="ECO:0007669"/>
    <property type="project" value="TreeGrafter"/>
</dbReference>
<dbReference type="FunFam" id="1.20.58.60:FF:000056">
    <property type="entry name" value="utrophin isoform X1"/>
    <property type="match status" value="1"/>
</dbReference>
<keyword evidence="15" id="KW-0175">Coiled coil</keyword>
<feature type="coiled-coil region" evidence="15">
    <location>
        <begin position="1746"/>
        <end position="1783"/>
    </location>
</feature>
<dbReference type="PROSITE" id="PS51257">
    <property type="entry name" value="PROKAR_LIPOPROTEIN"/>
    <property type="match status" value="1"/>
</dbReference>
<dbReference type="InterPro" id="IPR035436">
    <property type="entry name" value="Dystrophin/utrophin"/>
</dbReference>
<dbReference type="PROSITE" id="PS50135">
    <property type="entry name" value="ZF_ZZ_2"/>
    <property type="match status" value="1"/>
</dbReference>
<evidence type="ECO:0000256" key="2">
    <source>
        <dbReference type="ARBA" id="ARBA00004413"/>
    </source>
</evidence>
<keyword evidence="6" id="KW-0677">Repeat</keyword>
<keyword evidence="5" id="KW-0479">Metal-binding</keyword>
<dbReference type="GO" id="GO:0007519">
    <property type="term" value="P:skeletal muscle tissue development"/>
    <property type="evidence" value="ECO:0007669"/>
    <property type="project" value="TreeGrafter"/>
</dbReference>
<dbReference type="SMART" id="SM00150">
    <property type="entry name" value="SPEC"/>
    <property type="match status" value="12"/>
</dbReference>
<dbReference type="InterPro" id="IPR015154">
    <property type="entry name" value="EF-hand_dom_typ2"/>
</dbReference>
<keyword evidence="17" id="KW-0732">Signal</keyword>
<dbReference type="PROSITE" id="PS00020">
    <property type="entry name" value="ACTININ_2"/>
    <property type="match status" value="1"/>
</dbReference>
<dbReference type="InterPro" id="IPR001589">
    <property type="entry name" value="Actinin_actin-bd_CS"/>
</dbReference>
<protein>
    <submittedName>
        <fullName evidence="20">Dystrophin</fullName>
    </submittedName>
</protein>
<feature type="domain" description="ZZ-type" evidence="19">
    <location>
        <begin position="2118"/>
        <end position="2174"/>
    </location>
</feature>
<keyword evidence="7 14" id="KW-0863">Zinc-finger</keyword>
<reference evidence="20" key="2">
    <citation type="submission" date="2025-08" db="UniProtKB">
        <authorList>
            <consortium name="Ensembl"/>
        </authorList>
    </citation>
    <scope>IDENTIFICATION</scope>
</reference>
<dbReference type="GO" id="GO:0042383">
    <property type="term" value="C:sarcolemma"/>
    <property type="evidence" value="ECO:0007669"/>
    <property type="project" value="TreeGrafter"/>
</dbReference>
<dbReference type="Gene3D" id="1.20.58.60">
    <property type="match status" value="10"/>
</dbReference>
<dbReference type="Pfam" id="PF00435">
    <property type="entry name" value="Spectrin"/>
    <property type="match status" value="8"/>
</dbReference>
<keyword evidence="9" id="KW-0106">Calcium</keyword>
<keyword evidence="3 13" id="KW-1003">Cell membrane</keyword>
<dbReference type="FunFam" id="3.30.60.90:FF:000001">
    <property type="entry name" value="Dystrophin isoform 2"/>
    <property type="match status" value="1"/>
</dbReference>
<feature type="signal peptide" evidence="17">
    <location>
        <begin position="1"/>
        <end position="19"/>
    </location>
</feature>
<dbReference type="Pfam" id="PF00569">
    <property type="entry name" value="ZZ"/>
    <property type="match status" value="1"/>
</dbReference>
<dbReference type="Ensembl" id="ENSENLT00000003660.1">
    <property type="protein sequence ID" value="ENSENLP00000003474.1"/>
    <property type="gene ID" value="ENSENLG00000001369.1"/>
</dbReference>
<keyword evidence="13" id="KW-0628">Postsynaptic cell membrane</keyword>
<keyword evidence="12 13" id="KW-0206">Cytoskeleton</keyword>
<accession>A0A665T1N7</accession>
<dbReference type="Pfam" id="PF09069">
    <property type="entry name" value="EF-hand_3"/>
    <property type="match status" value="1"/>
</dbReference>
<feature type="coiled-coil region" evidence="15">
    <location>
        <begin position="679"/>
        <end position="740"/>
    </location>
</feature>
<dbReference type="SUPFAM" id="SSF47473">
    <property type="entry name" value="EF-hand"/>
    <property type="match status" value="2"/>
</dbReference>
<dbReference type="GO" id="GO:0055001">
    <property type="term" value="P:muscle cell development"/>
    <property type="evidence" value="ECO:0007669"/>
    <property type="project" value="TreeGrafter"/>
</dbReference>
<dbReference type="CDD" id="cd00176">
    <property type="entry name" value="SPEC"/>
    <property type="match status" value="5"/>
</dbReference>
<evidence type="ECO:0000256" key="12">
    <source>
        <dbReference type="ARBA" id="ARBA00023212"/>
    </source>
</evidence>
<dbReference type="InterPro" id="IPR001715">
    <property type="entry name" value="CH_dom"/>
</dbReference>
<dbReference type="GO" id="GO:0045211">
    <property type="term" value="C:postsynaptic membrane"/>
    <property type="evidence" value="ECO:0007669"/>
    <property type="project" value="UniProtKB-UniRule"/>
</dbReference>
<dbReference type="Proteomes" id="UP000472264">
    <property type="component" value="Chromosome 2"/>
</dbReference>
<dbReference type="GO" id="GO:0008270">
    <property type="term" value="F:zinc ion binding"/>
    <property type="evidence" value="ECO:0007669"/>
    <property type="project" value="UniProtKB-KW"/>
</dbReference>
<dbReference type="GO" id="GO:0005856">
    <property type="term" value="C:cytoskeleton"/>
    <property type="evidence" value="ECO:0007669"/>
    <property type="project" value="UniProtKB-SubCell"/>
</dbReference>
<feature type="coiled-coil region" evidence="15">
    <location>
        <begin position="2344"/>
        <end position="2378"/>
    </location>
</feature>
<dbReference type="FunFam" id="1.10.238.10:FF:000008">
    <property type="entry name" value="Dystrophin isoform 2"/>
    <property type="match status" value="1"/>
</dbReference>
<evidence type="ECO:0000256" key="5">
    <source>
        <dbReference type="ARBA" id="ARBA00022723"/>
    </source>
</evidence>
<dbReference type="FunFam" id="1.20.58.60:FF:000118">
    <property type="entry name" value="Dystrophin"/>
    <property type="match status" value="1"/>
</dbReference>
<dbReference type="InterPro" id="IPR011992">
    <property type="entry name" value="EF-hand-dom_pair"/>
</dbReference>
<evidence type="ECO:0000256" key="15">
    <source>
        <dbReference type="SAM" id="Coils"/>
    </source>
</evidence>
<evidence type="ECO:0000256" key="6">
    <source>
        <dbReference type="ARBA" id="ARBA00022737"/>
    </source>
</evidence>
<evidence type="ECO:0000256" key="11">
    <source>
        <dbReference type="ARBA" id="ARBA00023203"/>
    </source>
</evidence>
<dbReference type="GO" id="GO:0005737">
    <property type="term" value="C:cytoplasm"/>
    <property type="evidence" value="ECO:0007669"/>
    <property type="project" value="UniProtKB-ARBA"/>
</dbReference>
<dbReference type="PIRSF" id="PIRSF002341">
    <property type="entry name" value="Dystrophin/utrophin"/>
    <property type="match status" value="1"/>
</dbReference>
<dbReference type="GO" id="GO:0090257">
    <property type="term" value="P:regulation of muscle system process"/>
    <property type="evidence" value="ECO:0007669"/>
    <property type="project" value="TreeGrafter"/>
</dbReference>
<name>A0A665T1N7_ECHNA</name>
<organism evidence="20 21">
    <name type="scientific">Echeneis naucrates</name>
    <name type="common">Live sharksucker</name>
    <dbReference type="NCBI Taxonomy" id="173247"/>
    <lineage>
        <taxon>Eukaryota</taxon>
        <taxon>Metazoa</taxon>
        <taxon>Chordata</taxon>
        <taxon>Craniata</taxon>
        <taxon>Vertebrata</taxon>
        <taxon>Euteleostomi</taxon>
        <taxon>Actinopterygii</taxon>
        <taxon>Neopterygii</taxon>
        <taxon>Teleostei</taxon>
        <taxon>Neoteleostei</taxon>
        <taxon>Acanthomorphata</taxon>
        <taxon>Carangaria</taxon>
        <taxon>Carangiformes</taxon>
        <taxon>Echeneidae</taxon>
        <taxon>Echeneis</taxon>
    </lineage>
</organism>
<dbReference type="GO" id="GO:0048666">
    <property type="term" value="P:neuron development"/>
    <property type="evidence" value="ECO:0007669"/>
    <property type="project" value="TreeGrafter"/>
</dbReference>
<comment type="subcellular location">
    <subcellularLocation>
        <location evidence="2">Cell membrane</location>
        <topology evidence="2">Peripheral membrane protein</topology>
        <orientation evidence="2">Cytoplasmic side</orientation>
    </subcellularLocation>
    <subcellularLocation>
        <location evidence="1 13">Cytoplasm</location>
        <location evidence="1 13">Cytoskeleton</location>
    </subcellularLocation>
</comment>
<sequence length="2441" mass="279545">MPLSKVCLCLGNLLCGVCGCVFVCVQVRLEKGFTRVHSLNNVNRALQILQKNNVELVNIGAADIVDGNHKLILGLIWSIILHWQVKDVMKNVMAGLQQTNSEKILLSWVRQNTRQYPQVRLLLPEGGFIYLFIYFFLFDWSSVEKKTSAIDRLEHAFNKAEQHLGIERLLDSEDVAVPHPDKKSVIMYVTSLFQVLPQSVSMEAIEEVELLPRGTPATISQVTTEEHYQIQTNPLPPGSTSLESYQAALEEVLTWLLSAEDGLQAQPSISNHVEEVKEQFHTHEGYMVELTTHQGSVGRVLRAGAALLGEGSLTDEEDSEVREQMNLLNSRWEHLRVASMERQTRLHEVLMDLQHQQLQQLTDWLDVTEARIKRMGAQPLGPDLEDVKHQVEEHKLLQEDLELEQVRVNSLTHMVVVVDESSGDSATAALESKLQVLGDRWAAICRWTEERWILLQEILLKWQHFTNEQCLFDSWLTQKEDLVSSIKTSNLKDQAEMVACLRRLATVKTDLEVKRPTMDKLCSMSQDLLSSVKNKEVASKLEARLDSFAQRWDRLVQRLELSSSQVQIRYKCAALPTFVLMKTLKKWMADVDVFLNEEWPALGDSEALEKQLEQCTALVNDIHTIQPSVNGINEVGLYLKKEAEPPFALHIQKELDELNAQWENVCKQKSALKGGLDKTMALRKEMQEMQEWINQAEEDYLERDFTYKTPEELRKAVEELKRAQEEVHSKEMKVKLLTDSVNSFIAKAPPTAHDALRSELDVLTANYQRLCSRLDGKCKTLEEVWACWCELLSYLEQENAFLDQLEQKLDETENLQGGAKGLQEALDGLEVLLRHPEDNRNQIRELAQTLMDGGVLDELIQQKLDAFNTRWDELMAALRRKELEKSVQWAQENDKTLRQIQESLANTDRHITAYLNDHIDAQQIPQEAQKIQTELSGHEATLEDMKKKNQDKEPSQRIMGQLEVTQKMLADVWTKFRLFQKPANFDARLAECERVLTGVKSQVGVLDIRSVEQDVVQSQLEQCMKLYKVLSEVKGEVETVIKTGRQIVQRQQTEQPKELDDRVTALKLLYNQLGAQVTESKLELEKSLKLSRKLRKELNGLTEWLAATDAELTRRSAVDGMPSDLEAEVSWAQSIHGETERRQPQLQAVVDLAEALKAVLRGHGSLVDDKVSLLHCNWIAVTSRAEEWLNLLLDYQRQMQKLDGEIKEVNICVGLHIRCDDVLRAELELTRGKMEEVRALAQDLMATRGENCQAQVGPKVEQLNQRFDTIAQRISSGQVGTDRHIVSSMCIHFTWNVSFSWLSMILTGSSQPDSAALGQFNKSWAELTDWLTMLDNMVQNKRVVVADLDDINDNISQLKSSKQELDQRGPLLDRQVTAALNLKNKTSNQETRNAITELDRLQTHWEDSQMKLSDRTKQLHNMLQDSSDWLEGQKGVDQILRRSNERMESWQEIMYRVDPLKKQHAELKVDKTNALADKLLTLYANDDTHKVKHVNGNMMATWTHINKRVSDREAALEAALKLLQHFYLDLEKFLSWLTEAETTCNVLIDATNKERLQEQQQMERLLDLQAEIDNHTELYHSLDENGQRILSSLEDSEDAAHLQKRLDNMSQRWNELRNKTLSMRAHLDSEMAPWKRLHMSLQELLNWLRLKSQQLEKEPPVGGDVPAVQAQLDTHRAFRRDLRAKEPVVTKALDDVGVFLSELPRESPSPEQKGISPEERAQNVGRILRKEASDVRTKWDQLNADSADWQRRLELALDRLMELQEAEDLLDGQLRQAEMVKEAWEPVGDLLIDSLPEHIDREFQEEIAPIKDDVTHMNHLASTFGPPDIQLSPSNLERIEDLNTRWRLLQISIEEHLKQLTDAHRDFGLSVNQCVTVVSLLCPSSHQTQTTCWDHPKMAELYQSLADLNNVRFSAYRTAMKLRRLQKALCLDLLSMPTVCEVLDQHGLKQNEQLLDISQLVTCLTSLYQRLEQSHAHLVNVPLCVDMCLNWLLNVYDTGRTGKIRTLSFKTGIISLCKAHLEDKYRFLFRQVASATGFCDQRRLGLLLHDSIQIPRQLGEVASFGGSNIEPSVRSCFQFANNKPELEAAMFLDWMRLEPQSMVWLPVLHRVAAAETAKHQAKCNICKECPIIGFRYRSLKHFNYDICQSCFFSGRVAKGHKMQYPMVEYCTPTTSGEDVRDFAKVLKNKFRTKRYFAKHPRMGYLPVQTILEGDNMETPGSSPQLSHDDTHTRIEHYANSDDEHMLIQHYCQSLNQGSPLSQPRSPAQILISMETEEKGELERVLSDLEQENRKLQAEYDRLKKAHDRKGLSPLPSPPEMLPVSPQSARDAELIAEAKLLRQHKGRLEARMQILEDHNKQLESQLHRLRQLLEQVQTCDVISWRKTEMISPLPVSGDDELSSPSQDASGLEEVMEQLNNSFPHSQGTENQLCSAPLSLLNL</sequence>
<feature type="domain" description="Calponin-homology (CH)" evidence="18">
    <location>
        <begin position="1"/>
        <end position="84"/>
    </location>
</feature>
<dbReference type="FunFam" id="1.20.58.60:FF:000075">
    <property type="entry name" value="utrophin isoform X1"/>
    <property type="match status" value="1"/>
</dbReference>
<dbReference type="SUPFAM" id="SSF57850">
    <property type="entry name" value="RING/U-box"/>
    <property type="match status" value="1"/>
</dbReference>
<keyword evidence="8" id="KW-0862">Zinc</keyword>
<dbReference type="SMART" id="SM00291">
    <property type="entry name" value="ZnF_ZZ"/>
    <property type="match status" value="1"/>
</dbReference>
<dbReference type="Gene3D" id="3.30.60.90">
    <property type="match status" value="1"/>
</dbReference>
<dbReference type="InterPro" id="IPR036872">
    <property type="entry name" value="CH_dom_sf"/>
</dbReference>
<evidence type="ECO:0000256" key="13">
    <source>
        <dbReference type="PIRNR" id="PIRNR002341"/>
    </source>
</evidence>
<proteinExistence type="predicted"/>
<feature type="chain" id="PRO_5025644952" evidence="17">
    <location>
        <begin position="20"/>
        <end position="2441"/>
    </location>
</feature>
<reference evidence="20" key="1">
    <citation type="submission" date="2021-04" db="EMBL/GenBank/DDBJ databases">
        <authorList>
            <consortium name="Wellcome Sanger Institute Data Sharing"/>
        </authorList>
    </citation>
    <scope>NUCLEOTIDE SEQUENCE [LARGE SCALE GENOMIC DNA]</scope>
</reference>
<dbReference type="InterPro" id="IPR043145">
    <property type="entry name" value="Znf_ZZ_sf"/>
</dbReference>
<feature type="region of interest" description="Disordered" evidence="16">
    <location>
        <begin position="2306"/>
        <end position="2328"/>
    </location>
</feature>
<evidence type="ECO:0000256" key="3">
    <source>
        <dbReference type="ARBA" id="ARBA00022475"/>
    </source>
</evidence>
<evidence type="ECO:0000256" key="4">
    <source>
        <dbReference type="ARBA" id="ARBA00022490"/>
    </source>
</evidence>
<dbReference type="InterPro" id="IPR018159">
    <property type="entry name" value="Spectrin/alpha-actinin"/>
</dbReference>
<dbReference type="InterPro" id="IPR015153">
    <property type="entry name" value="EF-hand_dom_typ1"/>
</dbReference>
<evidence type="ECO:0000256" key="10">
    <source>
        <dbReference type="ARBA" id="ARBA00023136"/>
    </source>
</evidence>
<keyword evidence="21" id="KW-1185">Reference proteome</keyword>
<dbReference type="InterPro" id="IPR000433">
    <property type="entry name" value="Znf_ZZ"/>
</dbReference>
<dbReference type="SUPFAM" id="SSF46966">
    <property type="entry name" value="Spectrin repeat"/>
    <property type="match status" value="11"/>
</dbReference>
<feature type="coiled-coil region" evidence="15">
    <location>
        <begin position="1548"/>
        <end position="1619"/>
    </location>
</feature>
<dbReference type="Pfam" id="PF00307">
    <property type="entry name" value="CH"/>
    <property type="match status" value="2"/>
</dbReference>
<dbReference type="PANTHER" id="PTHR12268:SF25">
    <property type="entry name" value="DYSTROPHIN"/>
    <property type="match status" value="1"/>
</dbReference>
<gene>
    <name evidence="20" type="primary">dmd</name>
</gene>
<dbReference type="Gene3D" id="1.10.238.10">
    <property type="entry name" value="EF-hand"/>
    <property type="match status" value="2"/>
</dbReference>
<dbReference type="SUPFAM" id="SSF47576">
    <property type="entry name" value="Calponin-homology domain, CH-domain"/>
    <property type="match status" value="1"/>
</dbReference>
<evidence type="ECO:0000256" key="14">
    <source>
        <dbReference type="PROSITE-ProRule" id="PRU00228"/>
    </source>
</evidence>
<evidence type="ECO:0000256" key="16">
    <source>
        <dbReference type="SAM" id="MobiDB-lite"/>
    </source>
</evidence>
<evidence type="ECO:0000256" key="9">
    <source>
        <dbReference type="ARBA" id="ARBA00022837"/>
    </source>
</evidence>
<dbReference type="InterPro" id="IPR002017">
    <property type="entry name" value="Spectrin_repeat"/>
</dbReference>
<evidence type="ECO:0000313" key="21">
    <source>
        <dbReference type="Proteomes" id="UP000472264"/>
    </source>
</evidence>
<keyword evidence="10 13" id="KW-0472">Membrane</keyword>